<evidence type="ECO:0000313" key="3">
    <source>
        <dbReference type="Proteomes" id="UP001556220"/>
    </source>
</evidence>
<evidence type="ECO:0000256" key="1">
    <source>
        <dbReference type="SAM" id="MobiDB-lite"/>
    </source>
</evidence>
<proteinExistence type="predicted"/>
<feature type="region of interest" description="Disordered" evidence="1">
    <location>
        <begin position="31"/>
        <end position="61"/>
    </location>
</feature>
<protein>
    <submittedName>
        <fullName evidence="2">Uncharacterized protein</fullName>
    </submittedName>
</protein>
<name>A0ABV3Q9M3_9GAMM</name>
<accession>A0ABV3Q9M3</accession>
<evidence type="ECO:0000313" key="2">
    <source>
        <dbReference type="EMBL" id="MEW9570523.1"/>
    </source>
</evidence>
<organism evidence="2 3">
    <name type="scientific">Rhodanobacter lycopersici</name>
    <dbReference type="NCBI Taxonomy" id="3162487"/>
    <lineage>
        <taxon>Bacteria</taxon>
        <taxon>Pseudomonadati</taxon>
        <taxon>Pseudomonadota</taxon>
        <taxon>Gammaproteobacteria</taxon>
        <taxon>Lysobacterales</taxon>
        <taxon>Rhodanobacteraceae</taxon>
        <taxon>Rhodanobacter</taxon>
    </lineage>
</organism>
<keyword evidence="3" id="KW-1185">Reference proteome</keyword>
<reference evidence="2 3" key="1">
    <citation type="submission" date="2024-06" db="EMBL/GenBank/DDBJ databases">
        <authorList>
            <person name="Woo H."/>
        </authorList>
    </citation>
    <scope>NUCLEOTIDE SEQUENCE [LARGE SCALE GENOMIC DNA]</scope>
    <source>
        <strain evidence="2 3">Si-c</strain>
    </source>
</reference>
<dbReference type="Proteomes" id="UP001556220">
    <property type="component" value="Unassembled WGS sequence"/>
</dbReference>
<comment type="caution">
    <text evidence="2">The sequence shown here is derived from an EMBL/GenBank/DDBJ whole genome shotgun (WGS) entry which is preliminary data.</text>
</comment>
<sequence length="61" mass="6708">MSKAPETLTAADIHAVYSSKKVDSVAEHATQFHSTKRFARDPAHTGQAPLNPRDQKGGHRR</sequence>
<dbReference type="EMBL" id="JBFOHK010000001">
    <property type="protein sequence ID" value="MEW9570523.1"/>
    <property type="molecule type" value="Genomic_DNA"/>
</dbReference>
<gene>
    <name evidence="2" type="ORF">ABQJ54_02025</name>
</gene>